<dbReference type="InterPro" id="IPR003795">
    <property type="entry name" value="DUF192"/>
</dbReference>
<dbReference type="EMBL" id="BIFY01000052">
    <property type="protein sequence ID" value="GCE60964.1"/>
    <property type="molecule type" value="Genomic_DNA"/>
</dbReference>
<feature type="chain" id="PRO_5019515650" description="DUF192 domain-containing protein" evidence="1">
    <location>
        <begin position="30"/>
        <end position="174"/>
    </location>
</feature>
<sequence length="174" mass="19104">MMTGKKSFMLKIKLILFLGLLLLSCQSTNLNGNNSSMAQITTENQGQILPITAKADINGEIIELEVAQTPEQQAKGLMYRSSLEKNRGMLFPFAQPLMAGFWMKNVSIPLDMIFLKDGIVKAVLLNVPPCAVHPCPVYGPNTMVNQVIELAGGRAKELGVKEGDKIKIEFISRP</sequence>
<proteinExistence type="predicted"/>
<dbReference type="PANTHER" id="PTHR37953:SF1">
    <property type="entry name" value="UPF0127 PROTEIN MJ1496"/>
    <property type="match status" value="1"/>
</dbReference>
<keyword evidence="1" id="KW-0732">Signal</keyword>
<dbReference type="AlphaFoldDB" id="A0A402DFL3"/>
<dbReference type="PANTHER" id="PTHR37953">
    <property type="entry name" value="UPF0127 PROTEIN MJ1496"/>
    <property type="match status" value="1"/>
</dbReference>
<evidence type="ECO:0000313" key="2">
    <source>
        <dbReference type="EMBL" id="GCE60964.1"/>
    </source>
</evidence>
<feature type="signal peptide" evidence="1">
    <location>
        <begin position="1"/>
        <end position="29"/>
    </location>
</feature>
<evidence type="ECO:0000256" key="1">
    <source>
        <dbReference type="SAM" id="SignalP"/>
    </source>
</evidence>
<comment type="caution">
    <text evidence="2">The sequence shown here is derived from an EMBL/GenBank/DDBJ whole genome shotgun (WGS) entry which is preliminary data.</text>
</comment>
<reference evidence="3" key="1">
    <citation type="submission" date="2018-12" db="EMBL/GenBank/DDBJ databases">
        <title>Genome sequence of Microcystis aeruginosa NIES-4285.</title>
        <authorList>
            <person name="Tanabe Y."/>
        </authorList>
    </citation>
    <scope>NUCLEOTIDE SEQUENCE [LARGE SCALE GENOMIC DNA]</scope>
    <source>
        <strain evidence="3">NIES-4285</strain>
    </source>
</reference>
<gene>
    <name evidence="2" type="ORF">MiAbB_02891</name>
</gene>
<evidence type="ECO:0008006" key="4">
    <source>
        <dbReference type="Google" id="ProtNLM"/>
    </source>
</evidence>
<dbReference type="InterPro" id="IPR038695">
    <property type="entry name" value="Saro_0823-like_sf"/>
</dbReference>
<name>A0A402DFL3_MICAE</name>
<dbReference type="Proteomes" id="UP000289660">
    <property type="component" value="Unassembled WGS sequence"/>
</dbReference>
<protein>
    <recommendedName>
        <fullName evidence="4">DUF192 domain-containing protein</fullName>
    </recommendedName>
</protein>
<dbReference type="Pfam" id="PF02643">
    <property type="entry name" value="DUF192"/>
    <property type="match status" value="1"/>
</dbReference>
<dbReference type="PROSITE" id="PS51257">
    <property type="entry name" value="PROKAR_LIPOPROTEIN"/>
    <property type="match status" value="1"/>
</dbReference>
<dbReference type="Gene3D" id="2.60.120.1140">
    <property type="entry name" value="Protein of unknown function DUF192"/>
    <property type="match status" value="1"/>
</dbReference>
<accession>A0A402DFL3</accession>
<evidence type="ECO:0000313" key="3">
    <source>
        <dbReference type="Proteomes" id="UP000289660"/>
    </source>
</evidence>
<organism evidence="2 3">
    <name type="scientific">Microcystis aeruginosa NIES-4285</name>
    <dbReference type="NCBI Taxonomy" id="2497681"/>
    <lineage>
        <taxon>Bacteria</taxon>
        <taxon>Bacillati</taxon>
        <taxon>Cyanobacteriota</taxon>
        <taxon>Cyanophyceae</taxon>
        <taxon>Oscillatoriophycideae</taxon>
        <taxon>Chroococcales</taxon>
        <taxon>Microcystaceae</taxon>
        <taxon>Microcystis</taxon>
    </lineage>
</organism>